<accession>A0AA43ZBL4</accession>
<feature type="domain" description="Methyltransferase type 11" evidence="1">
    <location>
        <begin position="63"/>
        <end position="158"/>
    </location>
</feature>
<dbReference type="GO" id="GO:0032259">
    <property type="term" value="P:methylation"/>
    <property type="evidence" value="ECO:0007669"/>
    <property type="project" value="UniProtKB-KW"/>
</dbReference>
<dbReference type="InterPro" id="IPR013216">
    <property type="entry name" value="Methyltransf_11"/>
</dbReference>
<dbReference type="EMBL" id="JAANCM010000001">
    <property type="protein sequence ID" value="NHT74844.1"/>
    <property type="molecule type" value="Genomic_DNA"/>
</dbReference>
<dbReference type="Pfam" id="PF08241">
    <property type="entry name" value="Methyltransf_11"/>
    <property type="match status" value="1"/>
</dbReference>
<dbReference type="GO" id="GO:0008757">
    <property type="term" value="F:S-adenosylmethionine-dependent methyltransferase activity"/>
    <property type="evidence" value="ECO:0007669"/>
    <property type="project" value="InterPro"/>
</dbReference>
<evidence type="ECO:0000259" key="1">
    <source>
        <dbReference type="Pfam" id="PF08241"/>
    </source>
</evidence>
<dbReference type="CDD" id="cd02440">
    <property type="entry name" value="AdoMet_MTases"/>
    <property type="match status" value="1"/>
</dbReference>
<gene>
    <name evidence="2" type="ORF">G8E10_03645</name>
</gene>
<dbReference type="InterPro" id="IPR050508">
    <property type="entry name" value="Methyltransf_Superfamily"/>
</dbReference>
<evidence type="ECO:0000313" key="3">
    <source>
        <dbReference type="Proteomes" id="UP001155840"/>
    </source>
</evidence>
<dbReference type="AlphaFoldDB" id="A0AA43ZBL4"/>
<comment type="caution">
    <text evidence="2">The sequence shown here is derived from an EMBL/GenBank/DDBJ whole genome shotgun (WGS) entry which is preliminary data.</text>
</comment>
<name>A0AA43ZBL4_9HYPH</name>
<reference evidence="2" key="1">
    <citation type="submission" date="2020-03" db="EMBL/GenBank/DDBJ databases">
        <title>Ferranicluibacter endophyticum gen. nov., sp. nov., a new genus isolated from Rubus ulmifolius Schott. stem.</title>
        <authorList>
            <person name="Roca-Couso R."/>
            <person name="Flores-Felix J.D."/>
            <person name="Igual J.M."/>
            <person name="Rivas R."/>
        </authorList>
    </citation>
    <scope>NUCLEOTIDE SEQUENCE</scope>
    <source>
        <strain evidence="2">CRRU44</strain>
    </source>
</reference>
<dbReference type="RefSeq" id="WP_167126945.1">
    <property type="nucleotide sequence ID" value="NZ_JAANCM010000001.1"/>
</dbReference>
<sequence length="276" mass="30801">MRNDPAAQAVNYTLRDEIRDYWSARAATFDQSPGHEIFSEDERQAWHELIEKHLGRGYGRAALDLASGTGVVSHLMDDLGYRVTGIDWSDDMLALARAKATARGRSIRFLLGDAERTLAPDESYDVVVTRHLVWTLVDPQACFREWHRVLKPGGRLLVIDGDFVHTGFWERVIKRIDTLSQKAGWISPQPAHAPAGLADTHRSILSRVHFSNGARADAVGHLLADSGFSVISIDRDLRRIHRAQAAHLGRLKALVRGLQHRYAIVAEKPVNANPSD</sequence>
<evidence type="ECO:0000313" key="2">
    <source>
        <dbReference type="EMBL" id="NHT74844.1"/>
    </source>
</evidence>
<dbReference type="SUPFAM" id="SSF53335">
    <property type="entry name" value="S-adenosyl-L-methionine-dependent methyltransferases"/>
    <property type="match status" value="1"/>
</dbReference>
<organism evidence="2 3">
    <name type="scientific">Ferranicluibacter rubi</name>
    <dbReference type="NCBI Taxonomy" id="2715133"/>
    <lineage>
        <taxon>Bacteria</taxon>
        <taxon>Pseudomonadati</taxon>
        <taxon>Pseudomonadota</taxon>
        <taxon>Alphaproteobacteria</taxon>
        <taxon>Hyphomicrobiales</taxon>
        <taxon>Rhizobiaceae</taxon>
        <taxon>Ferranicluibacter</taxon>
    </lineage>
</organism>
<protein>
    <submittedName>
        <fullName evidence="2">Class I SAM-dependent methyltransferase</fullName>
    </submittedName>
</protein>
<dbReference type="InterPro" id="IPR029063">
    <property type="entry name" value="SAM-dependent_MTases_sf"/>
</dbReference>
<dbReference type="PANTHER" id="PTHR42912">
    <property type="entry name" value="METHYLTRANSFERASE"/>
    <property type="match status" value="1"/>
</dbReference>
<dbReference type="PANTHER" id="PTHR42912:SF80">
    <property type="entry name" value="METHYLTRANSFERASE DOMAIN-CONTAINING PROTEIN"/>
    <property type="match status" value="1"/>
</dbReference>
<keyword evidence="2" id="KW-0489">Methyltransferase</keyword>
<dbReference type="Gene3D" id="3.40.50.150">
    <property type="entry name" value="Vaccinia Virus protein VP39"/>
    <property type="match status" value="1"/>
</dbReference>
<keyword evidence="2" id="KW-0808">Transferase</keyword>
<keyword evidence="3" id="KW-1185">Reference proteome</keyword>
<dbReference type="Proteomes" id="UP001155840">
    <property type="component" value="Unassembled WGS sequence"/>
</dbReference>
<proteinExistence type="predicted"/>